<dbReference type="GO" id="GO:0003676">
    <property type="term" value="F:nucleic acid binding"/>
    <property type="evidence" value="ECO:0007669"/>
    <property type="project" value="InterPro"/>
</dbReference>
<dbReference type="PROSITE" id="PS51192">
    <property type="entry name" value="HELICASE_ATP_BIND_1"/>
    <property type="match status" value="1"/>
</dbReference>
<name>A0A4R7DWE1_9FIRM</name>
<dbReference type="Pfam" id="PF13307">
    <property type="entry name" value="Helicase_C_2"/>
    <property type="match status" value="1"/>
</dbReference>
<dbReference type="SMART" id="SM00487">
    <property type="entry name" value="DEXDc"/>
    <property type="match status" value="1"/>
</dbReference>
<dbReference type="SUPFAM" id="SSF52540">
    <property type="entry name" value="P-loop containing nucleoside triphosphate hydrolases"/>
    <property type="match status" value="1"/>
</dbReference>
<dbReference type="RefSeq" id="WP_089723336.1">
    <property type="nucleotide sequence ID" value="NZ_FNGB01000043.1"/>
</dbReference>
<keyword evidence="3 6" id="KW-0347">Helicase</keyword>
<dbReference type="AlphaFoldDB" id="A0A4R7DWE1"/>
<evidence type="ECO:0000256" key="1">
    <source>
        <dbReference type="ARBA" id="ARBA00022741"/>
    </source>
</evidence>
<evidence type="ECO:0000259" key="5">
    <source>
        <dbReference type="PROSITE" id="PS51192"/>
    </source>
</evidence>
<feature type="domain" description="Helicase ATP-binding" evidence="5">
    <location>
        <begin position="47"/>
        <end position="312"/>
    </location>
</feature>
<evidence type="ECO:0000313" key="6">
    <source>
        <dbReference type="EMBL" id="TDS26639.1"/>
    </source>
</evidence>
<accession>A0A4R7DWE1</accession>
<reference evidence="6 7" key="1">
    <citation type="submission" date="2019-03" db="EMBL/GenBank/DDBJ databases">
        <title>Deep subsurface shale carbon reservoir microbial communities from Ohio and West Virginia, USA.</title>
        <authorList>
            <person name="Wrighton K."/>
        </authorList>
    </citation>
    <scope>NUCLEOTIDE SEQUENCE [LARGE SCALE GENOMIC DNA]</scope>
    <source>
        <strain evidence="6 7">UTICA-S4D12</strain>
    </source>
</reference>
<dbReference type="GO" id="GO:0006139">
    <property type="term" value="P:nucleobase-containing compound metabolic process"/>
    <property type="evidence" value="ECO:0007669"/>
    <property type="project" value="InterPro"/>
</dbReference>
<proteinExistence type="predicted"/>
<gene>
    <name evidence="6" type="ORF">BY453_1333</name>
</gene>
<keyword evidence="2" id="KW-0378">Hydrolase</keyword>
<dbReference type="GO" id="GO:0005524">
    <property type="term" value="F:ATP binding"/>
    <property type="evidence" value="ECO:0007669"/>
    <property type="project" value="UniProtKB-KW"/>
</dbReference>
<sequence length="542" mass="62393">MDIFKRKLKETNSSEKPIDPIDLYPTLFHEEGYEYLRGVQSEVLSEWHETREKRDLICKMNTGAGKTLVGLLMLYSKLMEGIEHAVYVCPDNQLVNQTIEQANNYGIPVCTFGPDGDFPHEFMNNEEVLVCTFDKLFNGMSIFGVEGESKHFVSIGAIVVDDAHTCVNRAKSNSTIKVSSEHELYKRLLRLFSDSLKSEATGTYRDLIKKKPGTYMRVPYWSWLDNHNNIIDIIAEYTDENDIKFPWGLIKDNLLQCNCFFSSNHLEIVPMNVPYYQIPAFNEANHRYFLSATFEDDTDLLKNLGVNKESILNPIVPKDRKDIGERLILTPNRYDSSLTDNKMRKLIAKAEGKFNVVVIVPSRYHAQIWTDLGAEKVDKHNINDAKEKLKNSSDNFMVFINRYDGVDLPGDMCRMLILDGKPGYYNISDRYFASTRIHSTILDAKLAQVIEQGLGRGVRSGSDYCVVFILDTELVKYLGYNKNLKHFAPITRKQIEIGLDLLDDKKMKDPKDELVDLANACLKKDKDWRQYHKEKDFPHFLK</sequence>
<keyword evidence="1" id="KW-0547">Nucleotide-binding</keyword>
<comment type="caution">
    <text evidence="6">The sequence shown here is derived from an EMBL/GenBank/DDBJ whole genome shotgun (WGS) entry which is preliminary data.</text>
</comment>
<dbReference type="InterPro" id="IPR006555">
    <property type="entry name" value="ATP-dep_Helicase_C"/>
</dbReference>
<organism evidence="6 7">
    <name type="scientific">Halanaerobium congolense</name>
    <dbReference type="NCBI Taxonomy" id="54121"/>
    <lineage>
        <taxon>Bacteria</taxon>
        <taxon>Bacillati</taxon>
        <taxon>Bacillota</taxon>
        <taxon>Clostridia</taxon>
        <taxon>Halanaerobiales</taxon>
        <taxon>Halanaerobiaceae</taxon>
        <taxon>Halanaerobium</taxon>
    </lineage>
</organism>
<dbReference type="InterPro" id="IPR027417">
    <property type="entry name" value="P-loop_NTPase"/>
</dbReference>
<evidence type="ECO:0000256" key="3">
    <source>
        <dbReference type="ARBA" id="ARBA00022806"/>
    </source>
</evidence>
<dbReference type="GO" id="GO:0016818">
    <property type="term" value="F:hydrolase activity, acting on acid anhydrides, in phosphorus-containing anhydrides"/>
    <property type="evidence" value="ECO:0007669"/>
    <property type="project" value="InterPro"/>
</dbReference>
<keyword evidence="4" id="KW-0067">ATP-binding</keyword>
<dbReference type="GO" id="GO:0004386">
    <property type="term" value="F:helicase activity"/>
    <property type="evidence" value="ECO:0007669"/>
    <property type="project" value="UniProtKB-KW"/>
</dbReference>
<dbReference type="InterPro" id="IPR011545">
    <property type="entry name" value="DEAD/DEAH_box_helicase_dom"/>
</dbReference>
<evidence type="ECO:0000313" key="7">
    <source>
        <dbReference type="Proteomes" id="UP000295758"/>
    </source>
</evidence>
<dbReference type="Gene3D" id="3.40.50.300">
    <property type="entry name" value="P-loop containing nucleotide triphosphate hydrolases"/>
    <property type="match status" value="2"/>
</dbReference>
<evidence type="ECO:0000256" key="2">
    <source>
        <dbReference type="ARBA" id="ARBA00022801"/>
    </source>
</evidence>
<dbReference type="InterPro" id="IPR050474">
    <property type="entry name" value="Hel308_SKI2-like"/>
</dbReference>
<dbReference type="EMBL" id="SOAA01000033">
    <property type="protein sequence ID" value="TDS26639.1"/>
    <property type="molecule type" value="Genomic_DNA"/>
</dbReference>
<dbReference type="Proteomes" id="UP000295758">
    <property type="component" value="Unassembled WGS sequence"/>
</dbReference>
<evidence type="ECO:0000256" key="4">
    <source>
        <dbReference type="ARBA" id="ARBA00022840"/>
    </source>
</evidence>
<protein>
    <submittedName>
        <fullName evidence="6">RAD3-like DEAD/DEAH box helicase</fullName>
    </submittedName>
</protein>
<dbReference type="PANTHER" id="PTHR47961">
    <property type="entry name" value="DNA POLYMERASE THETA, PUTATIVE (AFU_ORTHOLOGUE AFUA_1G05260)-RELATED"/>
    <property type="match status" value="1"/>
</dbReference>
<dbReference type="PANTHER" id="PTHR47961:SF6">
    <property type="entry name" value="DNA-DIRECTED DNA POLYMERASE"/>
    <property type="match status" value="1"/>
</dbReference>
<dbReference type="SMART" id="SM00491">
    <property type="entry name" value="HELICc2"/>
    <property type="match status" value="1"/>
</dbReference>
<dbReference type="InterPro" id="IPR014001">
    <property type="entry name" value="Helicase_ATP-bd"/>
</dbReference>
<dbReference type="Pfam" id="PF00270">
    <property type="entry name" value="DEAD"/>
    <property type="match status" value="1"/>
</dbReference>